<gene>
    <name evidence="2" type="ORF">GCM10007894_11020</name>
</gene>
<keyword evidence="2" id="KW-0489">Methyltransferase</keyword>
<dbReference type="AlphaFoldDB" id="A0AA37TV09"/>
<proteinExistence type="predicted"/>
<evidence type="ECO:0000313" key="3">
    <source>
        <dbReference type="Proteomes" id="UP001157439"/>
    </source>
</evidence>
<dbReference type="GO" id="GO:0008168">
    <property type="term" value="F:methyltransferase activity"/>
    <property type="evidence" value="ECO:0007669"/>
    <property type="project" value="UniProtKB-KW"/>
</dbReference>
<dbReference type="Gene3D" id="3.40.50.150">
    <property type="entry name" value="Vaccinia Virus protein VP39"/>
    <property type="match status" value="1"/>
</dbReference>
<dbReference type="CDD" id="cd02440">
    <property type="entry name" value="AdoMet_MTases"/>
    <property type="match status" value="1"/>
</dbReference>
<dbReference type="PANTHER" id="PTHR43861:SF1">
    <property type="entry name" value="TRANS-ACONITATE 2-METHYLTRANSFERASE"/>
    <property type="match status" value="1"/>
</dbReference>
<dbReference type="Pfam" id="PF13847">
    <property type="entry name" value="Methyltransf_31"/>
    <property type="match status" value="1"/>
</dbReference>
<feature type="domain" description="Methyltransferase" evidence="1">
    <location>
        <begin position="52"/>
        <end position="175"/>
    </location>
</feature>
<dbReference type="InterPro" id="IPR025714">
    <property type="entry name" value="Methyltranfer_dom"/>
</dbReference>
<dbReference type="GO" id="GO:0032259">
    <property type="term" value="P:methylation"/>
    <property type="evidence" value="ECO:0007669"/>
    <property type="project" value="UniProtKB-KW"/>
</dbReference>
<reference evidence="2 3" key="1">
    <citation type="journal article" date="2014" name="Int. J. Syst. Evol. Microbiol.">
        <title>Complete genome sequence of Corynebacterium casei LMG S-19264T (=DSM 44701T), isolated from a smear-ripened cheese.</title>
        <authorList>
            <consortium name="US DOE Joint Genome Institute (JGI-PGF)"/>
            <person name="Walter F."/>
            <person name="Albersmeier A."/>
            <person name="Kalinowski J."/>
            <person name="Ruckert C."/>
        </authorList>
    </citation>
    <scope>NUCLEOTIDE SEQUENCE [LARGE SCALE GENOMIC DNA]</scope>
    <source>
        <strain evidence="2 3">NBRC 112785</strain>
    </source>
</reference>
<dbReference type="InterPro" id="IPR029063">
    <property type="entry name" value="SAM-dependent_MTases_sf"/>
</dbReference>
<keyword evidence="3" id="KW-1185">Reference proteome</keyword>
<dbReference type="RefSeq" id="WP_095499907.1">
    <property type="nucleotide sequence ID" value="NZ_BSPO01000002.1"/>
</dbReference>
<dbReference type="EMBL" id="BSPO01000002">
    <property type="protein sequence ID" value="GLS83125.1"/>
    <property type="molecule type" value="Genomic_DNA"/>
</dbReference>
<protein>
    <submittedName>
        <fullName evidence="2">Type 12 methyltransferase</fullName>
    </submittedName>
</protein>
<accession>A0AA37TV09</accession>
<dbReference type="PANTHER" id="PTHR43861">
    <property type="entry name" value="TRANS-ACONITATE 2-METHYLTRANSFERASE-RELATED"/>
    <property type="match status" value="1"/>
</dbReference>
<sequence length="264" mass="30114">MTTTDKYLRVNTDSWDARTKDHLNSNFYNVAGFLKGETSLQEIELAELPEVKGKRVLHLQCHFGMDTLSLARMGASRVVGVDISPVAIDAAKQLAHQTHLDHVEFICCDVLSLQQHLQAPLEFDLVFVSYGALCWLADLNAWAQLIHHYLAPQGQLYLAEFHPCYTLVYDKASYFFQSQPDHFEEQSYVEGHQQSQPFYCWSHSIAEVVSALIDAGLKLQMLHEFDFSPYDCFEQLEERQPGRYYPAGIPHNVPMVFSLLAQKA</sequence>
<evidence type="ECO:0000313" key="2">
    <source>
        <dbReference type="EMBL" id="GLS83125.1"/>
    </source>
</evidence>
<comment type="caution">
    <text evidence="2">The sequence shown here is derived from an EMBL/GenBank/DDBJ whole genome shotgun (WGS) entry which is preliminary data.</text>
</comment>
<keyword evidence="2" id="KW-0808">Transferase</keyword>
<name>A0AA37TV09_9GAMM</name>
<dbReference type="Proteomes" id="UP001157439">
    <property type="component" value="Unassembled WGS sequence"/>
</dbReference>
<evidence type="ECO:0000259" key="1">
    <source>
        <dbReference type="Pfam" id="PF13847"/>
    </source>
</evidence>
<organism evidence="2 3">
    <name type="scientific">Paraferrimonas haliotis</name>
    <dbReference type="NCBI Taxonomy" id="2013866"/>
    <lineage>
        <taxon>Bacteria</taxon>
        <taxon>Pseudomonadati</taxon>
        <taxon>Pseudomonadota</taxon>
        <taxon>Gammaproteobacteria</taxon>
        <taxon>Alteromonadales</taxon>
        <taxon>Ferrimonadaceae</taxon>
        <taxon>Paraferrimonas</taxon>
    </lineage>
</organism>
<dbReference type="SUPFAM" id="SSF53335">
    <property type="entry name" value="S-adenosyl-L-methionine-dependent methyltransferases"/>
    <property type="match status" value="1"/>
</dbReference>